<comment type="caution">
    <text evidence="1">The sequence shown here is derived from an EMBL/GenBank/DDBJ whole genome shotgun (WGS) entry which is preliminary data.</text>
</comment>
<evidence type="ECO:0000313" key="1">
    <source>
        <dbReference type="EMBL" id="PWK39775.1"/>
    </source>
</evidence>
<dbReference type="AlphaFoldDB" id="A0A316F6T0"/>
<sequence>MNVRRIAAALVIGTGTYGYRTYVQGTGLDGATRTKYSNEIRVAC</sequence>
<organism evidence="1 2">
    <name type="scientific">Actinoplanes xinjiangensis</name>
    <dbReference type="NCBI Taxonomy" id="512350"/>
    <lineage>
        <taxon>Bacteria</taxon>
        <taxon>Bacillati</taxon>
        <taxon>Actinomycetota</taxon>
        <taxon>Actinomycetes</taxon>
        <taxon>Micromonosporales</taxon>
        <taxon>Micromonosporaceae</taxon>
        <taxon>Actinoplanes</taxon>
    </lineage>
</organism>
<gene>
    <name evidence="1" type="ORF">BC793_12142</name>
</gene>
<keyword evidence="2" id="KW-1185">Reference proteome</keyword>
<protein>
    <submittedName>
        <fullName evidence="1">Uncharacterized protein</fullName>
    </submittedName>
</protein>
<dbReference type="EMBL" id="QGGR01000021">
    <property type="protein sequence ID" value="PWK39775.1"/>
    <property type="molecule type" value="Genomic_DNA"/>
</dbReference>
<evidence type="ECO:0000313" key="2">
    <source>
        <dbReference type="Proteomes" id="UP000245697"/>
    </source>
</evidence>
<dbReference type="Proteomes" id="UP000245697">
    <property type="component" value="Unassembled WGS sequence"/>
</dbReference>
<reference evidence="1 2" key="1">
    <citation type="submission" date="2018-05" db="EMBL/GenBank/DDBJ databases">
        <title>Genomic Encyclopedia of Archaeal and Bacterial Type Strains, Phase II (KMG-II): from individual species to whole genera.</title>
        <authorList>
            <person name="Goeker M."/>
        </authorList>
    </citation>
    <scope>NUCLEOTIDE SEQUENCE [LARGE SCALE GENOMIC DNA]</scope>
    <source>
        <strain evidence="1 2">DSM 45184</strain>
    </source>
</reference>
<proteinExistence type="predicted"/>
<name>A0A316F6T0_9ACTN</name>
<dbReference type="RefSeq" id="WP_275416275.1">
    <property type="nucleotide sequence ID" value="NZ_BONA01000076.1"/>
</dbReference>
<accession>A0A316F6T0</accession>